<reference evidence="3" key="1">
    <citation type="submission" date="2020-05" db="UniProtKB">
        <authorList>
            <consortium name="EnsemblMetazoa"/>
        </authorList>
    </citation>
    <scope>IDENTIFICATION</scope>
    <source>
        <strain evidence="3">FUMOZ</strain>
    </source>
</reference>
<feature type="region of interest" description="Disordered" evidence="2">
    <location>
        <begin position="116"/>
        <end position="139"/>
    </location>
</feature>
<dbReference type="VEuPathDB" id="VectorBase:AFUN2_007791"/>
<name>A0A182RLI7_ANOFN</name>
<dbReference type="EnsemblMetazoa" id="AFUN007105-RA">
    <property type="protein sequence ID" value="AFUN007105-PA"/>
    <property type="gene ID" value="AFUN007105"/>
</dbReference>
<dbReference type="InterPro" id="IPR008653">
    <property type="entry name" value="IER"/>
</dbReference>
<feature type="compositionally biased region" description="Basic and acidic residues" evidence="2">
    <location>
        <begin position="304"/>
        <end position="313"/>
    </location>
</feature>
<feature type="region of interest" description="Disordered" evidence="2">
    <location>
        <begin position="440"/>
        <end position="476"/>
    </location>
</feature>
<accession>A0A182RLI7</accession>
<feature type="region of interest" description="Disordered" evidence="2">
    <location>
        <begin position="304"/>
        <end position="354"/>
    </location>
</feature>
<feature type="region of interest" description="Disordered" evidence="2">
    <location>
        <begin position="171"/>
        <end position="210"/>
    </location>
</feature>
<dbReference type="VEuPathDB" id="VectorBase:AFUN007105"/>
<comment type="similarity">
    <text evidence="1">Belongs to the IER family.</text>
</comment>
<sequence length="538" mass="58813">MAEAQRLIGISLAKIAQSRVCRGGVSLHKNLLVATVLQKARYIFMEEAYHIVHGHYLQQQQQQQQQQHHHQLMQEQQNAAYLLAGHCDSSSSDSCDDECGNNKCSEVDEKLQSHLSTIGTTQEDELVDPVEEDETSASVCGGVGESLSYDYDSTILPTTIGGLPLEPLNMCRNGGASSGTRTDVEDEEEETPTGGDGEDKQLPSPPHDVSHLFLLPALAPWIGASEDKENVNSGGSFPFLQSSFGDEDDEEELEDEEDDEEENTCQDLSCHQRKPEVVEEQTPALVKQFESAVRSKGAMRYFDLDDRRTVGRPERRRRRHRTEGDHYQQQPLDNSSASSPAKRRRSSTTDESSTVVLGTANCATANGSAEDDDRILPIALLSAKRMKTSDPQRPLTPAICSSSHGNTSPPQFYSSPHETICSGDAETLSECVNQQLEAENLTTTNLPPVSKSPELQTDATAEPEHSDTDAPPTPSVESIDRITSLVSIFSFGNLSRSVSTPDFCAAQAQKDSRPDAGGSLLTSQLQHHGQRGYLTMTV</sequence>
<proteinExistence type="inferred from homology"/>
<evidence type="ECO:0000313" key="3">
    <source>
        <dbReference type="EnsemblMetazoa" id="AFUN007105-PA"/>
    </source>
</evidence>
<dbReference type="STRING" id="62324.A0A182RLI7"/>
<protein>
    <submittedName>
        <fullName evidence="3">Uncharacterized protein</fullName>
    </submittedName>
</protein>
<dbReference type="Pfam" id="PF05760">
    <property type="entry name" value="IER"/>
    <property type="match status" value="1"/>
</dbReference>
<feature type="compositionally biased region" description="Polar residues" evidence="2">
    <location>
        <begin position="399"/>
        <end position="417"/>
    </location>
</feature>
<dbReference type="AlphaFoldDB" id="A0A182RLI7"/>
<feature type="compositionally biased region" description="Polar residues" evidence="2">
    <location>
        <begin position="440"/>
        <end position="459"/>
    </location>
</feature>
<feature type="region of interest" description="Disordered" evidence="2">
    <location>
        <begin position="385"/>
        <end position="418"/>
    </location>
</feature>
<dbReference type="PANTHER" id="PTHR15895">
    <property type="entry name" value="IMMEDIATE EARLY RESPONSE GENE"/>
    <property type="match status" value="1"/>
</dbReference>
<feature type="region of interest" description="Disordered" evidence="2">
    <location>
        <begin position="229"/>
        <end position="283"/>
    </location>
</feature>
<feature type="compositionally biased region" description="Acidic residues" evidence="2">
    <location>
        <begin position="245"/>
        <end position="264"/>
    </location>
</feature>
<feature type="compositionally biased region" description="Acidic residues" evidence="2">
    <location>
        <begin position="122"/>
        <end position="135"/>
    </location>
</feature>
<feature type="compositionally biased region" description="Polar residues" evidence="2">
    <location>
        <begin position="231"/>
        <end position="244"/>
    </location>
</feature>
<evidence type="ECO:0000256" key="2">
    <source>
        <dbReference type="SAM" id="MobiDB-lite"/>
    </source>
</evidence>
<evidence type="ECO:0000256" key="1">
    <source>
        <dbReference type="ARBA" id="ARBA00006186"/>
    </source>
</evidence>
<organism evidence="3">
    <name type="scientific">Anopheles funestus</name>
    <name type="common">African malaria mosquito</name>
    <dbReference type="NCBI Taxonomy" id="62324"/>
    <lineage>
        <taxon>Eukaryota</taxon>
        <taxon>Metazoa</taxon>
        <taxon>Ecdysozoa</taxon>
        <taxon>Arthropoda</taxon>
        <taxon>Hexapoda</taxon>
        <taxon>Insecta</taxon>
        <taxon>Pterygota</taxon>
        <taxon>Neoptera</taxon>
        <taxon>Endopterygota</taxon>
        <taxon>Diptera</taxon>
        <taxon>Nematocera</taxon>
        <taxon>Culicoidea</taxon>
        <taxon>Culicidae</taxon>
        <taxon>Anophelinae</taxon>
        <taxon>Anopheles</taxon>
    </lineage>
</organism>